<dbReference type="InterPro" id="IPR009262">
    <property type="entry name" value="SLC35_F1/F2/F6"/>
</dbReference>
<evidence type="ECO:0000256" key="1">
    <source>
        <dbReference type="ARBA" id="ARBA00004141"/>
    </source>
</evidence>
<evidence type="ECO:0000256" key="7">
    <source>
        <dbReference type="SAM" id="Phobius"/>
    </source>
</evidence>
<evidence type="ECO:0000313" key="9">
    <source>
        <dbReference type="Proteomes" id="UP000054560"/>
    </source>
</evidence>
<dbReference type="GeneID" id="25902521"/>
<dbReference type="InterPro" id="IPR037185">
    <property type="entry name" value="EmrE-like"/>
</dbReference>
<dbReference type="OrthoDB" id="29773at2759"/>
<protein>
    <submittedName>
        <fullName evidence="8">Uncharacterized protein</fullName>
    </submittedName>
</protein>
<keyword evidence="3" id="KW-0813">Transport</keyword>
<dbReference type="Pfam" id="PF06027">
    <property type="entry name" value="SLC35F"/>
    <property type="match status" value="1"/>
</dbReference>
<dbReference type="RefSeq" id="XP_014159736.1">
    <property type="nucleotide sequence ID" value="XM_014304261.1"/>
</dbReference>
<keyword evidence="5 7" id="KW-1133">Transmembrane helix</keyword>
<evidence type="ECO:0000256" key="5">
    <source>
        <dbReference type="ARBA" id="ARBA00022989"/>
    </source>
</evidence>
<dbReference type="GO" id="GO:0022857">
    <property type="term" value="F:transmembrane transporter activity"/>
    <property type="evidence" value="ECO:0007669"/>
    <property type="project" value="InterPro"/>
</dbReference>
<dbReference type="Proteomes" id="UP000054560">
    <property type="component" value="Unassembled WGS sequence"/>
</dbReference>
<dbReference type="eggNOG" id="KOG3912">
    <property type="taxonomic scope" value="Eukaryota"/>
</dbReference>
<keyword evidence="9" id="KW-1185">Reference proteome</keyword>
<feature type="transmembrane region" description="Helical" evidence="7">
    <location>
        <begin position="173"/>
        <end position="196"/>
    </location>
</feature>
<feature type="transmembrane region" description="Helical" evidence="7">
    <location>
        <begin position="377"/>
        <end position="397"/>
    </location>
</feature>
<evidence type="ECO:0000313" key="8">
    <source>
        <dbReference type="EMBL" id="KNC85834.1"/>
    </source>
</evidence>
<proteinExistence type="inferred from homology"/>
<evidence type="ECO:0000256" key="4">
    <source>
        <dbReference type="ARBA" id="ARBA00022692"/>
    </source>
</evidence>
<feature type="transmembrane region" description="Helical" evidence="7">
    <location>
        <begin position="208"/>
        <end position="234"/>
    </location>
</feature>
<name>A0A0L0GA97_9EUKA</name>
<evidence type="ECO:0000256" key="2">
    <source>
        <dbReference type="ARBA" id="ARBA00007863"/>
    </source>
</evidence>
<dbReference type="PANTHER" id="PTHR13146:SF0">
    <property type="entry name" value="SOLUTE CARRIER FAMILY 35 MEMBER F6"/>
    <property type="match status" value="1"/>
</dbReference>
<accession>A0A0L0GA97</accession>
<keyword evidence="6 7" id="KW-0472">Membrane</keyword>
<dbReference type="AlphaFoldDB" id="A0A0L0GA97"/>
<comment type="subcellular location">
    <subcellularLocation>
        <location evidence="1">Membrane</location>
        <topology evidence="1">Multi-pass membrane protein</topology>
    </subcellularLocation>
</comment>
<gene>
    <name evidence="8" type="ORF">SARC_02017</name>
</gene>
<dbReference type="STRING" id="667725.A0A0L0GA97"/>
<feature type="transmembrane region" description="Helical" evidence="7">
    <location>
        <begin position="147"/>
        <end position="167"/>
    </location>
</feature>
<feature type="transmembrane region" description="Helical" evidence="7">
    <location>
        <begin position="25"/>
        <end position="44"/>
    </location>
</feature>
<evidence type="ECO:0000256" key="3">
    <source>
        <dbReference type="ARBA" id="ARBA00022448"/>
    </source>
</evidence>
<feature type="transmembrane region" description="Helical" evidence="7">
    <location>
        <begin position="313"/>
        <end position="331"/>
    </location>
</feature>
<feature type="transmembrane region" description="Helical" evidence="7">
    <location>
        <begin position="254"/>
        <end position="276"/>
    </location>
</feature>
<comment type="similarity">
    <text evidence="2">Belongs to the SLC35F solute transporter family.</text>
</comment>
<dbReference type="SUPFAM" id="SSF103481">
    <property type="entry name" value="Multidrug resistance efflux transporter EmrE"/>
    <property type="match status" value="1"/>
</dbReference>
<dbReference type="EMBL" id="KQ241682">
    <property type="protein sequence ID" value="KNC85834.1"/>
    <property type="molecule type" value="Genomic_DNA"/>
</dbReference>
<reference evidence="8 9" key="1">
    <citation type="submission" date="2011-02" db="EMBL/GenBank/DDBJ databases">
        <title>The Genome Sequence of Sphaeroforma arctica JP610.</title>
        <authorList>
            <consortium name="The Broad Institute Genome Sequencing Platform"/>
            <person name="Russ C."/>
            <person name="Cuomo C."/>
            <person name="Young S.K."/>
            <person name="Zeng Q."/>
            <person name="Gargeya S."/>
            <person name="Alvarado L."/>
            <person name="Berlin A."/>
            <person name="Chapman S.B."/>
            <person name="Chen Z."/>
            <person name="Freedman E."/>
            <person name="Gellesch M."/>
            <person name="Goldberg J."/>
            <person name="Griggs A."/>
            <person name="Gujja S."/>
            <person name="Heilman E."/>
            <person name="Heiman D."/>
            <person name="Howarth C."/>
            <person name="Mehta T."/>
            <person name="Neiman D."/>
            <person name="Pearson M."/>
            <person name="Roberts A."/>
            <person name="Saif S."/>
            <person name="Shea T."/>
            <person name="Shenoy N."/>
            <person name="Sisk P."/>
            <person name="Stolte C."/>
            <person name="Sykes S."/>
            <person name="White J."/>
            <person name="Yandava C."/>
            <person name="Burger G."/>
            <person name="Gray M.W."/>
            <person name="Holland P.W.H."/>
            <person name="King N."/>
            <person name="Lang F.B.F."/>
            <person name="Roger A.J."/>
            <person name="Ruiz-Trillo I."/>
            <person name="Haas B."/>
            <person name="Nusbaum C."/>
            <person name="Birren B."/>
        </authorList>
    </citation>
    <scope>NUCLEOTIDE SEQUENCE [LARGE SCALE GENOMIC DNA]</scope>
    <source>
        <strain evidence="8 9">JP610</strain>
    </source>
</reference>
<sequence length="399" mass="43642">MTTWQDKTSAVGADGTTHKFEHPGFQTLTMFMGESLCLVVFTIVTKRAAYIENKQKLTSGSRGSYSAISGSSAADIVPKGGPNAKPLVPVWAFALPTLCDLSATTIMNVGLIYTTASVYQMIRGAMVLFTAVFSVVFLKRTLFLKHYIGLSIVILGIVVVGLASVLYSKPGSAINPALGNTLVFMAQLIVATQFVVEEKFLGQYHAPALQAVGLEGFWGVAILCVILPILQFVHKGNGEVVENTVDAWVQCTNSWQLVVGNLGSIFSIAFFNFFGISVTKQLSATHRTTIDSCRTILIWGVSMALGWEEFNSLQLLGFFFLVIGTFIYNEVIKLPGMCMRGEQAFLEAERKVTAEERRNLLGSPYSLNAYEEGYVKFLVKILLLANTVYVYSIGILIRT</sequence>
<feature type="transmembrane region" description="Helical" evidence="7">
    <location>
        <begin position="118"/>
        <end position="138"/>
    </location>
</feature>
<keyword evidence="4 7" id="KW-0812">Transmembrane</keyword>
<organism evidence="8 9">
    <name type="scientific">Sphaeroforma arctica JP610</name>
    <dbReference type="NCBI Taxonomy" id="667725"/>
    <lineage>
        <taxon>Eukaryota</taxon>
        <taxon>Ichthyosporea</taxon>
        <taxon>Ichthyophonida</taxon>
        <taxon>Sphaeroforma</taxon>
    </lineage>
</organism>
<dbReference type="GO" id="GO:0016020">
    <property type="term" value="C:membrane"/>
    <property type="evidence" value="ECO:0007669"/>
    <property type="project" value="UniProtKB-SubCell"/>
</dbReference>
<evidence type="ECO:0000256" key="6">
    <source>
        <dbReference type="ARBA" id="ARBA00023136"/>
    </source>
</evidence>
<dbReference type="PANTHER" id="PTHR13146">
    <property type="match status" value="1"/>
</dbReference>